<evidence type="ECO:0000256" key="15">
    <source>
        <dbReference type="ARBA" id="ARBA00023211"/>
    </source>
</evidence>
<comment type="pathway">
    <text evidence="3">Protein modification; protein glycosylation.</text>
</comment>
<evidence type="ECO:0000256" key="6">
    <source>
        <dbReference type="ARBA" id="ARBA00022676"/>
    </source>
</evidence>
<proteinExistence type="inferred from homology"/>
<organism evidence="21 22">
    <name type="scientific">Rhynocoris fuscipes</name>
    <dbReference type="NCBI Taxonomy" id="488301"/>
    <lineage>
        <taxon>Eukaryota</taxon>
        <taxon>Metazoa</taxon>
        <taxon>Ecdysozoa</taxon>
        <taxon>Arthropoda</taxon>
        <taxon>Hexapoda</taxon>
        <taxon>Insecta</taxon>
        <taxon>Pterygota</taxon>
        <taxon>Neoptera</taxon>
        <taxon>Paraneoptera</taxon>
        <taxon>Hemiptera</taxon>
        <taxon>Heteroptera</taxon>
        <taxon>Panheteroptera</taxon>
        <taxon>Cimicomorpha</taxon>
        <taxon>Reduviidae</taxon>
        <taxon>Harpactorinae</taxon>
        <taxon>Harpactorini</taxon>
        <taxon>Rhynocoris</taxon>
    </lineage>
</organism>
<accession>A0AAW1CJC2</accession>
<dbReference type="GO" id="GO:0000139">
    <property type="term" value="C:Golgi membrane"/>
    <property type="evidence" value="ECO:0007669"/>
    <property type="project" value="UniProtKB-SubCell"/>
</dbReference>
<evidence type="ECO:0000313" key="22">
    <source>
        <dbReference type="Proteomes" id="UP001461498"/>
    </source>
</evidence>
<evidence type="ECO:0000256" key="17">
    <source>
        <dbReference type="ARBA" id="ARBA00032175"/>
    </source>
</evidence>
<evidence type="ECO:0000256" key="19">
    <source>
        <dbReference type="ARBA" id="ARBA00033291"/>
    </source>
</evidence>
<evidence type="ECO:0000256" key="16">
    <source>
        <dbReference type="ARBA" id="ARBA00030723"/>
    </source>
</evidence>
<comment type="catalytic activity">
    <reaction evidence="20">
        <text>3-O-[beta-D-Xyl-(1-&gt;4)-Rib-ol-P-Rib-ol-P-3-beta-D-GalNAc-(1-&gt;3)-beta-D-GlcNAc-(1-&gt;4)-(O-6-P-alpha-D-Man)]-Thr-[protein] + UDP-alpha-D-glucuronate = 3-O-[beta-D-GlcA-(1-&gt;3)-beta-D-Xyl-(1-&gt;4)-Rib-ol-P-Rib-ol-P-3-beta-D-GalNAc-(1-&gt;3)-beta-D-GlcNAc-(1-&gt;4)-(O-6-P-alpha-D-Man)]-Thr-[protein] + UDP + H(+)</text>
        <dbReference type="Rhea" id="RHEA:46860"/>
        <dbReference type="Rhea" id="RHEA-COMP:15023"/>
        <dbReference type="Rhea" id="RHEA-COMP:17482"/>
        <dbReference type="ChEBI" id="CHEBI:15378"/>
        <dbReference type="ChEBI" id="CHEBI:58052"/>
        <dbReference type="ChEBI" id="CHEBI:58223"/>
        <dbReference type="ChEBI" id="CHEBI:142405"/>
        <dbReference type="ChEBI" id="CHEBI:177336"/>
    </reaction>
</comment>
<keyword evidence="9" id="KW-0479">Metal-binding</keyword>
<evidence type="ECO:0000256" key="8">
    <source>
        <dbReference type="ARBA" id="ARBA00022692"/>
    </source>
</evidence>
<keyword evidence="14" id="KW-0325">Glycoprotein</keyword>
<dbReference type="PANTHER" id="PTHR46420:SF1">
    <property type="entry name" value="BETA-1,4-GLUCURONYLTRANSFERASE 1"/>
    <property type="match status" value="1"/>
</dbReference>
<dbReference type="InterPro" id="IPR043189">
    <property type="entry name" value="B4GAT1"/>
</dbReference>
<comment type="subcellular location">
    <subcellularLocation>
        <location evidence="2">Golgi apparatus membrane</location>
        <topology evidence="2">Single-pass type II membrane protein</topology>
    </subcellularLocation>
</comment>
<reference evidence="21 22" key="1">
    <citation type="submission" date="2022-12" db="EMBL/GenBank/DDBJ databases">
        <title>Chromosome-level genome assembly of true bugs.</title>
        <authorList>
            <person name="Ma L."/>
            <person name="Li H."/>
        </authorList>
    </citation>
    <scope>NUCLEOTIDE SEQUENCE [LARGE SCALE GENOMIC DNA]</scope>
    <source>
        <strain evidence="21">Lab_2022b</strain>
    </source>
</reference>
<keyword evidence="10" id="KW-0735">Signal-anchor</keyword>
<evidence type="ECO:0000256" key="4">
    <source>
        <dbReference type="ARBA" id="ARBA00008539"/>
    </source>
</evidence>
<dbReference type="Pfam" id="PF13896">
    <property type="entry name" value="Glyco_transf_49"/>
    <property type="match status" value="1"/>
</dbReference>
<evidence type="ECO:0000256" key="13">
    <source>
        <dbReference type="ARBA" id="ARBA00023136"/>
    </source>
</evidence>
<name>A0AAW1CJC2_9HEMI</name>
<keyword evidence="12" id="KW-0333">Golgi apparatus</keyword>
<evidence type="ECO:0000256" key="3">
    <source>
        <dbReference type="ARBA" id="ARBA00004922"/>
    </source>
</evidence>
<evidence type="ECO:0000256" key="1">
    <source>
        <dbReference type="ARBA" id="ARBA00001936"/>
    </source>
</evidence>
<dbReference type="PANTHER" id="PTHR46420">
    <property type="entry name" value="BETA-1,4-GLUCURONYLTRANSFERASE 1"/>
    <property type="match status" value="1"/>
</dbReference>
<evidence type="ECO:0000256" key="20">
    <source>
        <dbReference type="ARBA" id="ARBA00047852"/>
    </source>
</evidence>
<dbReference type="GO" id="GO:0015020">
    <property type="term" value="F:glucuronosyltransferase activity"/>
    <property type="evidence" value="ECO:0007669"/>
    <property type="project" value="InterPro"/>
</dbReference>
<evidence type="ECO:0000256" key="7">
    <source>
        <dbReference type="ARBA" id="ARBA00022679"/>
    </source>
</evidence>
<keyword evidence="11" id="KW-1133">Transmembrane helix</keyword>
<evidence type="ECO:0000256" key="12">
    <source>
        <dbReference type="ARBA" id="ARBA00023034"/>
    </source>
</evidence>
<dbReference type="GO" id="GO:0035269">
    <property type="term" value="P:protein O-linked glycosylation via mannose"/>
    <property type="evidence" value="ECO:0007669"/>
    <property type="project" value="TreeGrafter"/>
</dbReference>
<comment type="cofactor">
    <cofactor evidence="1">
        <name>Mn(2+)</name>
        <dbReference type="ChEBI" id="CHEBI:29035"/>
    </cofactor>
</comment>
<evidence type="ECO:0000256" key="9">
    <source>
        <dbReference type="ARBA" id="ARBA00022723"/>
    </source>
</evidence>
<comment type="similarity">
    <text evidence="4">Belongs to the glycosyltransferase 49 family.</text>
</comment>
<evidence type="ECO:0000256" key="10">
    <source>
        <dbReference type="ARBA" id="ARBA00022968"/>
    </source>
</evidence>
<evidence type="ECO:0000256" key="18">
    <source>
        <dbReference type="ARBA" id="ARBA00032181"/>
    </source>
</evidence>
<sequence length="473" mass="54402">MGSRRMSKKRSSRNLMPFGAIIQLGSRLWNVSALSILILTSCNVLLMLRLLQTDCPANGSTNSATRSQSVARPHVPPAPPAIIDLQFRHTLPITNLTSPLNADFQLGRWDTTRSIKMVDHVIVGDDFRSLSTRYSVCLATQSSVERLHSLVEVAHHWTGPISAALFAAGDDELSVLQGYIEFLRRCYAPVRERVSFHVAFPKERLPTHIFVTDKISSFDCALPEASLQQLLHLRSAETVRWRLRNPYPQNHLRNLARKNCQTTHVFLTDIDIVPSSDLAQGVDTFLKADTCKRLCAYVIPTYELDPRVTFPPNKSELVRLTTRGLARPFHHKVFIYNQYATNFSRWEEDIESKAVHVSHSVTNFEFLYEPFYIAPDTVPPHDERFIGYGFTRNTQVYEMFVVGYEFLVLSPVFTIHWGLQNRKGRPSWRERQNTNNRKNFDQFKREVFARYNKDPLNMVVNKSKDQVNSYKTK</sequence>
<keyword evidence="13" id="KW-0472">Membrane</keyword>
<evidence type="ECO:0000256" key="14">
    <source>
        <dbReference type="ARBA" id="ARBA00023180"/>
    </source>
</evidence>
<comment type="caution">
    <text evidence="21">The sequence shown here is derived from an EMBL/GenBank/DDBJ whole genome shotgun (WGS) entry which is preliminary data.</text>
</comment>
<keyword evidence="22" id="KW-1185">Reference proteome</keyword>
<gene>
    <name evidence="21" type="ORF">O3M35_004278</name>
</gene>
<keyword evidence="15" id="KW-0464">Manganese</keyword>
<evidence type="ECO:0000256" key="5">
    <source>
        <dbReference type="ARBA" id="ARBA00017962"/>
    </source>
</evidence>
<keyword evidence="8" id="KW-0812">Transmembrane</keyword>
<dbReference type="EMBL" id="JAPXFL010000014">
    <property type="protein sequence ID" value="KAK9497579.1"/>
    <property type="molecule type" value="Genomic_DNA"/>
</dbReference>
<evidence type="ECO:0000256" key="2">
    <source>
        <dbReference type="ARBA" id="ARBA00004323"/>
    </source>
</evidence>
<protein>
    <recommendedName>
        <fullName evidence="5">Beta-1,4-glucuronyltransferase 1</fullName>
    </recommendedName>
    <alternativeName>
        <fullName evidence="16">I-beta-1,3-N-acetylglucosaminyltransferase</fullName>
    </alternativeName>
    <alternativeName>
        <fullName evidence="19">N-acetyllactosaminide beta-1,3-N-acetylglucosaminyltransferase</fullName>
    </alternativeName>
    <alternativeName>
        <fullName evidence="17">Poly-N-acetyllactosamine extension enzyme</fullName>
    </alternativeName>
    <alternativeName>
        <fullName evidence="18">UDP-GlcNAc:betaGal beta-1,3-N-acetylglucosaminyltransferase 1</fullName>
    </alternativeName>
</protein>
<evidence type="ECO:0000256" key="11">
    <source>
        <dbReference type="ARBA" id="ARBA00022989"/>
    </source>
</evidence>
<keyword evidence="6" id="KW-0328">Glycosyltransferase</keyword>
<dbReference type="AlphaFoldDB" id="A0AAW1CJC2"/>
<dbReference type="Proteomes" id="UP001461498">
    <property type="component" value="Unassembled WGS sequence"/>
</dbReference>
<evidence type="ECO:0000313" key="21">
    <source>
        <dbReference type="EMBL" id="KAK9497579.1"/>
    </source>
</evidence>
<dbReference type="GO" id="GO:0046872">
    <property type="term" value="F:metal ion binding"/>
    <property type="evidence" value="ECO:0007669"/>
    <property type="project" value="UniProtKB-KW"/>
</dbReference>
<keyword evidence="7" id="KW-0808">Transferase</keyword>